<dbReference type="EMBL" id="PJQM01002334">
    <property type="protein sequence ID" value="RCH96241.1"/>
    <property type="molecule type" value="Genomic_DNA"/>
</dbReference>
<keyword evidence="2" id="KW-0472">Membrane</keyword>
<dbReference type="InterPro" id="IPR011990">
    <property type="entry name" value="TPR-like_helical_dom_sf"/>
</dbReference>
<gene>
    <name evidence="3" type="primary">NAA25_1</name>
    <name evidence="3" type="ORF">CU098_000352</name>
</gene>
<dbReference type="AlphaFoldDB" id="A0A367K2X7"/>
<dbReference type="Pfam" id="PF09797">
    <property type="entry name" value="NatB_MDM20"/>
    <property type="match status" value="1"/>
</dbReference>
<dbReference type="PANTHER" id="PTHR22767:SF3">
    <property type="entry name" value="N-ALPHA-ACETYLTRANSFERASE 25, NATB AUXILIARY SUBUNIT"/>
    <property type="match status" value="1"/>
</dbReference>
<evidence type="ECO:0000256" key="2">
    <source>
        <dbReference type="SAM" id="Phobius"/>
    </source>
</evidence>
<evidence type="ECO:0000256" key="1">
    <source>
        <dbReference type="ARBA" id="ARBA00006298"/>
    </source>
</evidence>
<protein>
    <submittedName>
        <fullName evidence="3">N-alpha-acetyltransferase 25, NatB auxiliary subunit</fullName>
    </submittedName>
</protein>
<comment type="caution">
    <text evidence="3">The sequence shown here is derived from an EMBL/GenBank/DDBJ whole genome shotgun (WGS) entry which is preliminary data.</text>
</comment>
<organism evidence="3 4">
    <name type="scientific">Rhizopus stolonifer</name>
    <name type="common">Rhizopus nigricans</name>
    <dbReference type="NCBI Taxonomy" id="4846"/>
    <lineage>
        <taxon>Eukaryota</taxon>
        <taxon>Fungi</taxon>
        <taxon>Fungi incertae sedis</taxon>
        <taxon>Mucoromycota</taxon>
        <taxon>Mucoromycotina</taxon>
        <taxon>Mucoromycetes</taxon>
        <taxon>Mucorales</taxon>
        <taxon>Mucorineae</taxon>
        <taxon>Rhizopodaceae</taxon>
        <taxon>Rhizopus</taxon>
    </lineage>
</organism>
<dbReference type="PANTHER" id="PTHR22767">
    <property type="entry name" value="N-TERMINAL ACETYLTRANSFERASE-RELATED"/>
    <property type="match status" value="1"/>
</dbReference>
<comment type="similarity">
    <text evidence="1">Belongs to the MDM20/NAA25 family.</text>
</comment>
<keyword evidence="3" id="KW-0808">Transferase</keyword>
<dbReference type="GO" id="GO:0031416">
    <property type="term" value="C:NatB complex"/>
    <property type="evidence" value="ECO:0007669"/>
    <property type="project" value="TreeGrafter"/>
</dbReference>
<accession>A0A367K2X7</accession>
<dbReference type="SUPFAM" id="SSF48452">
    <property type="entry name" value="TPR-like"/>
    <property type="match status" value="1"/>
</dbReference>
<feature type="non-terminal residue" evidence="3">
    <location>
        <position position="1"/>
    </location>
</feature>
<keyword evidence="2" id="KW-0812">Transmembrane</keyword>
<feature type="transmembrane region" description="Helical" evidence="2">
    <location>
        <begin position="144"/>
        <end position="166"/>
    </location>
</feature>
<evidence type="ECO:0000313" key="4">
    <source>
        <dbReference type="Proteomes" id="UP000253551"/>
    </source>
</evidence>
<dbReference type="STRING" id="4846.A0A367K2X7"/>
<evidence type="ECO:0000313" key="3">
    <source>
        <dbReference type="EMBL" id="RCH96241.1"/>
    </source>
</evidence>
<reference evidence="3 4" key="1">
    <citation type="journal article" date="2018" name="G3 (Bethesda)">
        <title>Phylogenetic and Phylogenomic Definition of Rhizopus Species.</title>
        <authorList>
            <person name="Gryganskyi A.P."/>
            <person name="Golan J."/>
            <person name="Dolatabadi S."/>
            <person name="Mondo S."/>
            <person name="Robb S."/>
            <person name="Idnurm A."/>
            <person name="Muszewska A."/>
            <person name="Steczkiewicz K."/>
            <person name="Masonjones S."/>
            <person name="Liao H.L."/>
            <person name="Gajdeczka M.T."/>
            <person name="Anike F."/>
            <person name="Vuek A."/>
            <person name="Anishchenko I.M."/>
            <person name="Voigt K."/>
            <person name="de Hoog G.S."/>
            <person name="Smith M.E."/>
            <person name="Heitman J."/>
            <person name="Vilgalys R."/>
            <person name="Stajich J.E."/>
        </authorList>
    </citation>
    <scope>NUCLEOTIDE SEQUENCE [LARGE SCALE GENOMIC DNA]</scope>
    <source>
        <strain evidence="3 4">LSU 92-RS-03</strain>
    </source>
</reference>
<dbReference type="InterPro" id="IPR019183">
    <property type="entry name" value="NAA25_NatB_aux_su"/>
</dbReference>
<dbReference type="Proteomes" id="UP000253551">
    <property type="component" value="Unassembled WGS sequence"/>
</dbReference>
<dbReference type="Gene3D" id="1.25.40.1040">
    <property type="match status" value="1"/>
</dbReference>
<proteinExistence type="inferred from homology"/>
<name>A0A367K2X7_RHIST</name>
<keyword evidence="4" id="KW-1185">Reference proteome</keyword>
<sequence length="886" mass="102372">FFMDYTLEKKLRPLYEALDEGQNKIALQHCTKLLKKNPDWPLVKALKALVLVRTGKEQEAFELCEQVKKVVPTDEATLQAVTMSLKELGKHAMIVELYENAANIQPKNEEFANHWFMAMVRNNDYKGQQAAAVKLHRVFKQNKYLFWAIMSLALQGATNTLSYVLAERMMAKALEENRLDQVEHMRLYLLILMDQKKNQEALKLLMETELGKTALKDPEVCQIKSELLRENQRWEQVLEMSAEALKENTDDWFHWLAYFEAVDALKENDQVIQDAHTLVANLQQVELNNKVLKRGPFLAQLDLDHRLLKMGKQDESVALDHIVSYFERFGSKNCAFEDLHAYILFLKSDNEKSKAFIERLEQTVQQVSDKSGQIRNVHKKANIRKMERFLGLHLAKDVEVAMLIVNDLVKLYQEALPLGEGLEKTEVQYGDEFVILGAHLLLDLYYQHQQFVFLLQATALLEVALVKSVYNFQIKLLLVRMYTTMGVYKRPFEIYRTMEIKQIQFDTMIHYFTDRYASLGCVSELETLFYDSLSIYKSNEVETPEMLVKAYQYGTYSKIQEFIEFRRRLDTSLQHAITRVELLRSDFVHSSFQTKYAVQFFQEQDVSQLILDNNAFSDNRDMKVFINYNTTGQPTAETLSKPAQSTDGTWVQVMSFILTILSVMCETKESGRDLTSLADQFKALLAQEDIKQHLTESEFWLSRYVSELTDALLLIKQNQDAKDKLTQAIVILKDQLSKVNAFSEKTLSWNTFHQISTSLEAFNYGSVIIEMISRALGLGNKEAKRKAIEKAGSDSLMASYVELQAQVKTSLQQIQTIARNGKDLFRAQLQKKLYKDLVDAQHPITTLKSTKEYQNIAVVHIKTMIASWSLSVAQLSEEIDRRMQKL</sequence>
<keyword evidence="2" id="KW-1133">Transmembrane helix</keyword>
<dbReference type="OrthoDB" id="1874341at2759"/>
<dbReference type="GO" id="GO:0016740">
    <property type="term" value="F:transferase activity"/>
    <property type="evidence" value="ECO:0007669"/>
    <property type="project" value="UniProtKB-KW"/>
</dbReference>